<dbReference type="EMBL" id="RKQT01000001">
    <property type="protein sequence ID" value="RPE96503.1"/>
    <property type="molecule type" value="Genomic_DNA"/>
</dbReference>
<keyword evidence="7" id="KW-1185">Reference proteome</keyword>
<keyword evidence="3 5" id="KW-0012">Acyltransferase</keyword>
<evidence type="ECO:0000313" key="5">
    <source>
        <dbReference type="EMBL" id="QIM65080.1"/>
    </source>
</evidence>
<sequence length="220" mass="25514">MKKMIKKTLAWLTNHLLCRLVSFLTGLRTKPVQEMTFEPERKVYYANHTSHGDFILVWNSLPDRWRLRTRPVAASEYWLGGRCRKFIVENVFNALLIPRHSEHPEEITDQLSQALKAHSLIIFPEGTRNTDEEIPLQPFKTGIYHLAKANPDIQFVPMWINNINRVLPKGKLLPVPLLCDVRMGEPFQLEVGEEKQAFLERSHRLLLELAPSGTLKEKTL</sequence>
<dbReference type="SUPFAM" id="SSF69593">
    <property type="entry name" value="Glycerol-3-phosphate (1)-acyltransferase"/>
    <property type="match status" value="1"/>
</dbReference>
<dbReference type="KEGG" id="fcl:A4G17_06345"/>
<protein>
    <submittedName>
        <fullName evidence="5 6">Acyltransferase</fullName>
    </submittedName>
</protein>
<evidence type="ECO:0000313" key="6">
    <source>
        <dbReference type="EMBL" id="RPE96503.1"/>
    </source>
</evidence>
<reference evidence="6 7" key="2">
    <citation type="submission" date="2018-11" db="EMBL/GenBank/DDBJ databases">
        <title>Genomic Encyclopedia of Type Strains, Phase IV (KMG-IV): sequencing the most valuable type-strain genomes for metagenomic binning, comparative biology and taxonomic classification.</title>
        <authorList>
            <person name="Goeker M."/>
        </authorList>
    </citation>
    <scope>NUCLEOTIDE SEQUENCE [LARGE SCALE GENOMIC DNA]</scope>
    <source>
        <strain evidence="6 7">DSM 25797</strain>
    </source>
</reference>
<evidence type="ECO:0000256" key="2">
    <source>
        <dbReference type="ARBA" id="ARBA00022679"/>
    </source>
</evidence>
<feature type="domain" description="Phospholipid/glycerol acyltransferase" evidence="4">
    <location>
        <begin position="42"/>
        <end position="163"/>
    </location>
</feature>
<dbReference type="Proteomes" id="UP000502287">
    <property type="component" value="Chromosome"/>
</dbReference>
<organism evidence="5 8">
    <name type="scientific">Frederiksenia canicola</name>
    <dbReference type="NCBI Taxonomy" id="123824"/>
    <lineage>
        <taxon>Bacteria</taxon>
        <taxon>Pseudomonadati</taxon>
        <taxon>Pseudomonadota</taxon>
        <taxon>Gammaproteobacteria</taxon>
        <taxon>Pasteurellales</taxon>
        <taxon>Pasteurellaceae</taxon>
        <taxon>Frederiksenia</taxon>
    </lineage>
</organism>
<dbReference type="PANTHER" id="PTHR10434">
    <property type="entry name" value="1-ACYL-SN-GLYCEROL-3-PHOSPHATE ACYLTRANSFERASE"/>
    <property type="match status" value="1"/>
</dbReference>
<dbReference type="InterPro" id="IPR002123">
    <property type="entry name" value="Plipid/glycerol_acylTrfase"/>
</dbReference>
<accession>A0AAE6X567</accession>
<evidence type="ECO:0000313" key="7">
    <source>
        <dbReference type="Proteomes" id="UP000276901"/>
    </source>
</evidence>
<evidence type="ECO:0000259" key="4">
    <source>
        <dbReference type="SMART" id="SM00563"/>
    </source>
</evidence>
<dbReference type="GO" id="GO:0003841">
    <property type="term" value="F:1-acylglycerol-3-phosphate O-acyltransferase activity"/>
    <property type="evidence" value="ECO:0007669"/>
    <property type="project" value="TreeGrafter"/>
</dbReference>
<dbReference type="EMBL" id="CP015029">
    <property type="protein sequence ID" value="QIM65080.1"/>
    <property type="molecule type" value="Genomic_DNA"/>
</dbReference>
<reference evidence="5 8" key="1">
    <citation type="submission" date="2016-03" db="EMBL/GenBank/DDBJ databases">
        <authorList>
            <person name="Hansen M.J."/>
            <person name="Bojesen A.M."/>
            <person name="Planet P."/>
        </authorList>
    </citation>
    <scope>NUCLEOTIDE SEQUENCE [LARGE SCALE GENOMIC DNA]</scope>
    <source>
        <strain evidence="5 8">HPA 21</strain>
    </source>
</reference>
<dbReference type="CDD" id="cd07989">
    <property type="entry name" value="LPLAT_AGPAT-like"/>
    <property type="match status" value="1"/>
</dbReference>
<dbReference type="PANTHER" id="PTHR10434:SF11">
    <property type="entry name" value="1-ACYL-SN-GLYCEROL-3-PHOSPHATE ACYLTRANSFERASE"/>
    <property type="match status" value="1"/>
</dbReference>
<name>A0AAE6X567_9PAST</name>
<dbReference type="Proteomes" id="UP000276901">
    <property type="component" value="Unassembled WGS sequence"/>
</dbReference>
<dbReference type="Pfam" id="PF01553">
    <property type="entry name" value="Acyltransferase"/>
    <property type="match status" value="1"/>
</dbReference>
<dbReference type="SMART" id="SM00563">
    <property type="entry name" value="PlsC"/>
    <property type="match status" value="1"/>
</dbReference>
<evidence type="ECO:0000256" key="1">
    <source>
        <dbReference type="ARBA" id="ARBA00005189"/>
    </source>
</evidence>
<dbReference type="AlphaFoldDB" id="A0AAE6X567"/>
<proteinExistence type="predicted"/>
<dbReference type="GO" id="GO:0006654">
    <property type="term" value="P:phosphatidic acid biosynthetic process"/>
    <property type="evidence" value="ECO:0007669"/>
    <property type="project" value="TreeGrafter"/>
</dbReference>
<gene>
    <name evidence="5" type="ORF">A4G17_06345</name>
    <name evidence="6" type="ORF">EDC49_0897</name>
</gene>
<evidence type="ECO:0000313" key="8">
    <source>
        <dbReference type="Proteomes" id="UP000502287"/>
    </source>
</evidence>
<comment type="pathway">
    <text evidence="1">Lipid metabolism.</text>
</comment>
<evidence type="ECO:0000256" key="3">
    <source>
        <dbReference type="ARBA" id="ARBA00023315"/>
    </source>
</evidence>
<keyword evidence="2" id="KW-0808">Transferase</keyword>
<dbReference type="RefSeq" id="WP_123956395.1">
    <property type="nucleotide sequence ID" value="NZ_CP015029.1"/>
</dbReference>